<dbReference type="AlphaFoldDB" id="A0A1I7RIE3"/>
<evidence type="ECO:0000256" key="1">
    <source>
        <dbReference type="ARBA" id="ARBA00004273"/>
    </source>
</evidence>
<accession>A0A1I7RIE3</accession>
<keyword evidence="3" id="KW-0999">Mitochondrion inner membrane</keyword>
<dbReference type="WBParaSite" id="BXY_0047200.1">
    <property type="protein sequence ID" value="BXY_0047200.1"/>
    <property type="gene ID" value="BXY_0047200"/>
</dbReference>
<organism evidence="8 9">
    <name type="scientific">Bursaphelenchus xylophilus</name>
    <name type="common">Pinewood nematode worm</name>
    <name type="synonym">Aphelenchoides xylophilus</name>
    <dbReference type="NCBI Taxonomy" id="6326"/>
    <lineage>
        <taxon>Eukaryota</taxon>
        <taxon>Metazoa</taxon>
        <taxon>Ecdysozoa</taxon>
        <taxon>Nematoda</taxon>
        <taxon>Chromadorea</taxon>
        <taxon>Rhabditida</taxon>
        <taxon>Tylenchina</taxon>
        <taxon>Tylenchomorpha</taxon>
        <taxon>Aphelenchoidea</taxon>
        <taxon>Aphelenchoididae</taxon>
        <taxon>Bursaphelenchus</taxon>
    </lineage>
</organism>
<feature type="transmembrane region" description="Helical" evidence="7">
    <location>
        <begin position="31"/>
        <end position="50"/>
    </location>
</feature>
<proteinExistence type="predicted"/>
<name>A0A1I7RIE3_BURXY</name>
<keyword evidence="6 7" id="KW-0472">Membrane</keyword>
<evidence type="ECO:0000256" key="6">
    <source>
        <dbReference type="ARBA" id="ARBA00023136"/>
    </source>
</evidence>
<sequence>MPRNVCQFRGFPDFQVQYVSSARKQVQYFPAFGYIFSGFCGYLSAVGIAVEFSSETFGYAKMAPPPAPMRNLLHTKARRFVWAALGASIASTVLFNLTYVNNRRLNYEAFFASYDPYKRAQEICSYERKYLHTCPTELAKLAEEKGVEIAPL</sequence>
<dbReference type="SUPFAM" id="SSF81415">
    <property type="entry name" value="Mitochondrial cytochrome c oxidase subunit VIc"/>
    <property type="match status" value="1"/>
</dbReference>
<dbReference type="InterPro" id="IPR037169">
    <property type="entry name" value="Cytochrome_c_oxidase_VIc_sf"/>
</dbReference>
<evidence type="ECO:0000256" key="3">
    <source>
        <dbReference type="ARBA" id="ARBA00022792"/>
    </source>
</evidence>
<evidence type="ECO:0000313" key="9">
    <source>
        <dbReference type="WBParaSite" id="BXY_0047200.1"/>
    </source>
</evidence>
<feature type="transmembrane region" description="Helical" evidence="7">
    <location>
        <begin position="80"/>
        <end position="100"/>
    </location>
</feature>
<dbReference type="Proteomes" id="UP000095284">
    <property type="component" value="Unplaced"/>
</dbReference>
<comment type="subcellular location">
    <subcellularLocation>
        <location evidence="1">Mitochondrion inner membrane</location>
    </subcellularLocation>
</comment>
<dbReference type="Pfam" id="PF02937">
    <property type="entry name" value="COX6C"/>
    <property type="match status" value="1"/>
</dbReference>
<keyword evidence="4 7" id="KW-1133">Transmembrane helix</keyword>
<dbReference type="InterPro" id="IPR034884">
    <property type="entry name" value="Cytochrome_c_oxidase_VIc/VIIs"/>
</dbReference>
<dbReference type="GO" id="GO:0005743">
    <property type="term" value="C:mitochondrial inner membrane"/>
    <property type="evidence" value="ECO:0007669"/>
    <property type="project" value="UniProtKB-SubCell"/>
</dbReference>
<evidence type="ECO:0000256" key="5">
    <source>
        <dbReference type="ARBA" id="ARBA00023128"/>
    </source>
</evidence>
<evidence type="ECO:0000256" key="2">
    <source>
        <dbReference type="ARBA" id="ARBA00022692"/>
    </source>
</evidence>
<protein>
    <submittedName>
        <fullName evidence="9">COX6C domain-containing protein</fullName>
    </submittedName>
</protein>
<dbReference type="Gene3D" id="4.10.93.10">
    <property type="entry name" value="Mitochondrial cytochrome c oxidase subunit VIc/VIIs"/>
    <property type="match status" value="1"/>
</dbReference>
<keyword evidence="2 7" id="KW-0812">Transmembrane</keyword>
<evidence type="ECO:0000313" key="8">
    <source>
        <dbReference type="Proteomes" id="UP000095284"/>
    </source>
</evidence>
<reference evidence="9" key="1">
    <citation type="submission" date="2016-11" db="UniProtKB">
        <authorList>
            <consortium name="WormBaseParasite"/>
        </authorList>
    </citation>
    <scope>IDENTIFICATION</scope>
</reference>
<evidence type="ECO:0000256" key="7">
    <source>
        <dbReference type="SAM" id="Phobius"/>
    </source>
</evidence>
<evidence type="ECO:0000256" key="4">
    <source>
        <dbReference type="ARBA" id="ARBA00022989"/>
    </source>
</evidence>
<keyword evidence="5" id="KW-0496">Mitochondrion</keyword>